<dbReference type="AlphaFoldDB" id="A0A1I4E613"/>
<name>A0A1I4E613_9ACTN</name>
<organism evidence="1 2">
    <name type="scientific">Streptosporangium canum</name>
    <dbReference type="NCBI Taxonomy" id="324952"/>
    <lineage>
        <taxon>Bacteria</taxon>
        <taxon>Bacillati</taxon>
        <taxon>Actinomycetota</taxon>
        <taxon>Actinomycetes</taxon>
        <taxon>Streptosporangiales</taxon>
        <taxon>Streptosporangiaceae</taxon>
        <taxon>Streptosporangium</taxon>
    </lineage>
</organism>
<dbReference type="RefSeq" id="WP_093891718.1">
    <property type="nucleotide sequence ID" value="NZ_FOQY01000046.1"/>
</dbReference>
<reference evidence="2" key="1">
    <citation type="submission" date="2016-10" db="EMBL/GenBank/DDBJ databases">
        <authorList>
            <person name="Varghese N."/>
            <person name="Submissions S."/>
        </authorList>
    </citation>
    <scope>NUCLEOTIDE SEQUENCE [LARGE SCALE GENOMIC DNA]</scope>
    <source>
        <strain evidence="2">CGMCC 4.2126</strain>
    </source>
</reference>
<dbReference type="InterPro" id="IPR009003">
    <property type="entry name" value="Peptidase_S1_PA"/>
</dbReference>
<keyword evidence="2" id="KW-1185">Reference proteome</keyword>
<dbReference type="SUPFAM" id="SSF50494">
    <property type="entry name" value="Trypsin-like serine proteases"/>
    <property type="match status" value="1"/>
</dbReference>
<dbReference type="Proteomes" id="UP000199111">
    <property type="component" value="Unassembled WGS sequence"/>
</dbReference>
<gene>
    <name evidence="1" type="ORF">SAMN05216275_14613</name>
</gene>
<evidence type="ECO:0000313" key="1">
    <source>
        <dbReference type="EMBL" id="SFK99796.1"/>
    </source>
</evidence>
<proteinExistence type="predicted"/>
<dbReference type="GeneID" id="96303199"/>
<dbReference type="EMBL" id="FOQY01000046">
    <property type="protein sequence ID" value="SFK99796.1"/>
    <property type="molecule type" value="Genomic_DNA"/>
</dbReference>
<sequence>MQVRRVVGVTRPGGRGAGYVVAPRLVLTSAHVTGPVGAAVRIFHPGRAGTYGGAVVWAGMPGGRDDAALVAVDDPAWEPPEGGAVRWGRTITYRPGIRCESWGLPAFAQREDRAAELWQPAGTLNPGDRYVGDRYVMTLDGHPPETSADGSSPWEGMSGAALTCGDLLAGVITADPARLAHARLEAVPAYVLFADPAFRRVLAEHTGRADEVLEPIEYQHLAEPAEPTGVQAASPAALLQSHRQVVPFHGREEILTRLHSWVEWPGFGACLVHAVGGQRGQDVGPVVRTSGQHQAR</sequence>
<evidence type="ECO:0000313" key="2">
    <source>
        <dbReference type="Proteomes" id="UP000199111"/>
    </source>
</evidence>
<accession>A0A1I4E613</accession>
<evidence type="ECO:0008006" key="3">
    <source>
        <dbReference type="Google" id="ProtNLM"/>
    </source>
</evidence>
<protein>
    <recommendedName>
        <fullName evidence="3">Trypsin-like peptidase domain-containing protein</fullName>
    </recommendedName>
</protein>